<name>X1TSL5_9ZZZZ</name>
<gene>
    <name evidence="2" type="ORF">S12H4_40600</name>
</gene>
<dbReference type="Pfam" id="PF02624">
    <property type="entry name" value="YcaO"/>
    <property type="match status" value="1"/>
</dbReference>
<proteinExistence type="predicted"/>
<accession>X1TSL5</accession>
<reference evidence="2" key="1">
    <citation type="journal article" date="2014" name="Front. Microbiol.">
        <title>High frequency of phylogenetically diverse reductive dehalogenase-homologous genes in deep subseafloor sedimentary metagenomes.</title>
        <authorList>
            <person name="Kawai M."/>
            <person name="Futagami T."/>
            <person name="Toyoda A."/>
            <person name="Takaki Y."/>
            <person name="Nishi S."/>
            <person name="Hori S."/>
            <person name="Arai W."/>
            <person name="Tsubouchi T."/>
            <person name="Morono Y."/>
            <person name="Uchiyama I."/>
            <person name="Ito T."/>
            <person name="Fujiyama A."/>
            <person name="Inagaki F."/>
            <person name="Takami H."/>
        </authorList>
    </citation>
    <scope>NUCLEOTIDE SEQUENCE</scope>
    <source>
        <strain evidence="2">Expedition CK06-06</strain>
    </source>
</reference>
<comment type="caution">
    <text evidence="2">The sequence shown here is derived from an EMBL/GenBank/DDBJ whole genome shotgun (WGS) entry which is preliminary data.</text>
</comment>
<feature type="non-terminal residue" evidence="2">
    <location>
        <position position="122"/>
    </location>
</feature>
<dbReference type="InterPro" id="IPR003776">
    <property type="entry name" value="YcaO-like_dom"/>
</dbReference>
<evidence type="ECO:0000313" key="2">
    <source>
        <dbReference type="EMBL" id="GAI94381.1"/>
    </source>
</evidence>
<dbReference type="AlphaFoldDB" id="X1TSL5"/>
<evidence type="ECO:0000259" key="1">
    <source>
        <dbReference type="PROSITE" id="PS51664"/>
    </source>
</evidence>
<feature type="domain" description="YcaO" evidence="1">
    <location>
        <begin position="78"/>
        <end position="122"/>
    </location>
</feature>
<protein>
    <recommendedName>
        <fullName evidence="1">YcaO domain-containing protein</fullName>
    </recommendedName>
</protein>
<organism evidence="2">
    <name type="scientific">marine sediment metagenome</name>
    <dbReference type="NCBI Taxonomy" id="412755"/>
    <lineage>
        <taxon>unclassified sequences</taxon>
        <taxon>metagenomes</taxon>
        <taxon>ecological metagenomes</taxon>
    </lineage>
</organism>
<sequence length="122" mass="14188">MNHRITLKDAYKGYTLDLDKIIPPEETVRRFRERLKTIDLDILENTVRIDNGRLDIPVYISICGRDAEEVIGKKRQMGKGGTPHQAEASAVMELAERFSLFSFLREPKNFFVDKYENIEDRA</sequence>
<dbReference type="EMBL" id="BARW01024655">
    <property type="protein sequence ID" value="GAI94381.1"/>
    <property type="molecule type" value="Genomic_DNA"/>
</dbReference>
<dbReference type="PROSITE" id="PS51664">
    <property type="entry name" value="YCAO"/>
    <property type="match status" value="1"/>
</dbReference>